<dbReference type="InterPro" id="IPR029045">
    <property type="entry name" value="ClpP/crotonase-like_dom_sf"/>
</dbReference>
<dbReference type="CDD" id="cd06558">
    <property type="entry name" value="crotonase-like"/>
    <property type="match status" value="1"/>
</dbReference>
<dbReference type="GO" id="GO:0004165">
    <property type="term" value="F:delta(3)-delta(2)-enoyl-CoA isomerase activity"/>
    <property type="evidence" value="ECO:0007669"/>
    <property type="project" value="UniProtKB-EC"/>
</dbReference>
<evidence type="ECO:0000256" key="11">
    <source>
        <dbReference type="ARBA" id="ARBA00023098"/>
    </source>
</evidence>
<comment type="subcellular location">
    <subcellularLocation>
        <location evidence="3">Peroxisome</location>
    </subcellularLocation>
</comment>
<dbReference type="GO" id="GO:0004300">
    <property type="term" value="F:enoyl-CoA hydratase activity"/>
    <property type="evidence" value="ECO:0007669"/>
    <property type="project" value="UniProtKB-EC"/>
</dbReference>
<keyword evidence="8" id="KW-0276">Fatty acid metabolism</keyword>
<reference evidence="21" key="1">
    <citation type="submission" date="2020-10" db="EMBL/GenBank/DDBJ databases">
        <title>Unveiling of a novel bifunctional photoreceptor, Dualchrome1, isolated from a cosmopolitan green alga.</title>
        <authorList>
            <person name="Suzuki S."/>
            <person name="Kawachi M."/>
        </authorList>
    </citation>
    <scope>NUCLEOTIDE SEQUENCE</scope>
    <source>
        <strain evidence="21">NIES 2893</strain>
    </source>
</reference>
<comment type="caution">
    <text evidence="21">The sequence shown here is derived from an EMBL/GenBank/DDBJ whole genome shotgun (WGS) entry which is preliminary data.</text>
</comment>
<evidence type="ECO:0000256" key="16">
    <source>
        <dbReference type="ARBA" id="ARBA00023701"/>
    </source>
</evidence>
<keyword evidence="11" id="KW-0443">Lipid metabolism</keyword>
<evidence type="ECO:0000256" key="1">
    <source>
        <dbReference type="ARBA" id="ARBA00000452"/>
    </source>
</evidence>
<comment type="pathway">
    <text evidence="4">Lipid metabolism; fatty acid beta-oxidation.</text>
</comment>
<keyword evidence="13" id="KW-0413">Isomerase</keyword>
<dbReference type="Pfam" id="PF02737">
    <property type="entry name" value="3HCDH_N"/>
    <property type="match status" value="1"/>
</dbReference>
<dbReference type="SUPFAM" id="SSF48179">
    <property type="entry name" value="6-phosphogluconate dehydrogenase C-terminal domain-like"/>
    <property type="match status" value="2"/>
</dbReference>
<evidence type="ECO:0000313" key="22">
    <source>
        <dbReference type="Proteomes" id="UP000660262"/>
    </source>
</evidence>
<dbReference type="PANTHER" id="PTHR23309:SF49">
    <property type="entry name" value="PEROXISOMAL BIFUNCTIONAL ENZYME"/>
    <property type="match status" value="1"/>
</dbReference>
<dbReference type="EMBL" id="BNJQ01000016">
    <property type="protein sequence ID" value="GHP07434.1"/>
    <property type="molecule type" value="Genomic_DNA"/>
</dbReference>
<dbReference type="InterPro" id="IPR008927">
    <property type="entry name" value="6-PGluconate_DH-like_C_sf"/>
</dbReference>
<organism evidence="21 22">
    <name type="scientific">Pycnococcus provasolii</name>
    <dbReference type="NCBI Taxonomy" id="41880"/>
    <lineage>
        <taxon>Eukaryota</taxon>
        <taxon>Viridiplantae</taxon>
        <taxon>Chlorophyta</taxon>
        <taxon>Pseudoscourfieldiophyceae</taxon>
        <taxon>Pseudoscourfieldiales</taxon>
        <taxon>Pycnococcaceae</taxon>
        <taxon>Pycnococcus</taxon>
    </lineage>
</organism>
<dbReference type="GO" id="GO:0003857">
    <property type="term" value="F:(3S)-3-hydroxyacyl-CoA dehydrogenase (NAD+) activity"/>
    <property type="evidence" value="ECO:0007669"/>
    <property type="project" value="TreeGrafter"/>
</dbReference>
<dbReference type="InterPro" id="IPR006108">
    <property type="entry name" value="3HC_DH_C"/>
</dbReference>
<keyword evidence="22" id="KW-1185">Reference proteome</keyword>
<proteinExistence type="inferred from homology"/>
<feature type="domain" description="3-hydroxyacyl-CoA dehydrogenase C-terminal" evidence="19">
    <location>
        <begin position="492"/>
        <end position="585"/>
    </location>
</feature>
<dbReference type="GO" id="GO:0008692">
    <property type="term" value="F:3-hydroxybutyryl-CoA epimerase activity"/>
    <property type="evidence" value="ECO:0007669"/>
    <property type="project" value="UniProtKB-EC"/>
</dbReference>
<evidence type="ECO:0000256" key="8">
    <source>
        <dbReference type="ARBA" id="ARBA00022832"/>
    </source>
</evidence>
<dbReference type="InterPro" id="IPR006180">
    <property type="entry name" value="3-OHacyl-CoA_DH_CS"/>
</dbReference>
<comment type="catalytic activity">
    <reaction evidence="2">
        <text>a (3E)-enoyl-CoA = a 4-saturated (2E)-enoyl-CoA</text>
        <dbReference type="Rhea" id="RHEA:45228"/>
        <dbReference type="ChEBI" id="CHEBI:58521"/>
        <dbReference type="ChEBI" id="CHEBI:85097"/>
        <dbReference type="EC" id="5.3.3.8"/>
    </reaction>
</comment>
<comment type="subunit">
    <text evidence="7">Monomer.</text>
</comment>
<dbReference type="Proteomes" id="UP000660262">
    <property type="component" value="Unassembled WGS sequence"/>
</dbReference>
<evidence type="ECO:0000256" key="9">
    <source>
        <dbReference type="ARBA" id="ARBA00023002"/>
    </source>
</evidence>
<comment type="similarity">
    <text evidence="5">In the central section; belongs to the 3-hydroxyacyl-CoA dehydrogenase family.</text>
</comment>
<dbReference type="SUPFAM" id="SSF52096">
    <property type="entry name" value="ClpP/crotonase"/>
    <property type="match status" value="1"/>
</dbReference>
<evidence type="ECO:0000256" key="3">
    <source>
        <dbReference type="ARBA" id="ARBA00004275"/>
    </source>
</evidence>
<dbReference type="AlphaFoldDB" id="A0A830HJX6"/>
<dbReference type="InterPro" id="IPR001753">
    <property type="entry name" value="Enoyl-CoA_hydra/iso"/>
</dbReference>
<evidence type="ECO:0000256" key="10">
    <source>
        <dbReference type="ARBA" id="ARBA00023027"/>
    </source>
</evidence>
<comment type="catalytic activity">
    <reaction evidence="17">
        <text>a (3S)-3-hydroxyacyl-CoA = a (2E)-enoyl-CoA + H2O</text>
        <dbReference type="Rhea" id="RHEA:16105"/>
        <dbReference type="ChEBI" id="CHEBI:15377"/>
        <dbReference type="ChEBI" id="CHEBI:57318"/>
        <dbReference type="ChEBI" id="CHEBI:58856"/>
        <dbReference type="EC" id="4.2.1.17"/>
    </reaction>
</comment>
<evidence type="ECO:0000256" key="18">
    <source>
        <dbReference type="ARBA" id="ARBA00023717"/>
    </source>
</evidence>
<dbReference type="PROSITE" id="PS00067">
    <property type="entry name" value="3HCDH"/>
    <property type="match status" value="1"/>
</dbReference>
<keyword evidence="12" id="KW-0576">Peroxisome</keyword>
<feature type="domain" description="3-hydroxyacyl-CoA dehydrogenase NAD binding" evidence="20">
    <location>
        <begin position="312"/>
        <end position="489"/>
    </location>
</feature>
<keyword evidence="14" id="KW-0456">Lyase</keyword>
<keyword evidence="15" id="KW-0511">Multifunctional enzyme</keyword>
<dbReference type="UniPathway" id="UPA00659"/>
<evidence type="ECO:0000256" key="7">
    <source>
        <dbReference type="ARBA" id="ARBA00011245"/>
    </source>
</evidence>
<comment type="similarity">
    <text evidence="6">In the N-terminal section; belongs to the enoyl-CoA hydratase/isomerase family.</text>
</comment>
<comment type="catalytic activity">
    <reaction evidence="1">
        <text>a (3Z)-enoyl-CoA = a 4-saturated (2E)-enoyl-CoA</text>
        <dbReference type="Rhea" id="RHEA:45900"/>
        <dbReference type="ChEBI" id="CHEBI:85097"/>
        <dbReference type="ChEBI" id="CHEBI:85489"/>
        <dbReference type="EC" id="5.3.3.8"/>
    </reaction>
</comment>
<evidence type="ECO:0000256" key="15">
    <source>
        <dbReference type="ARBA" id="ARBA00023268"/>
    </source>
</evidence>
<evidence type="ECO:0000256" key="14">
    <source>
        <dbReference type="ARBA" id="ARBA00023239"/>
    </source>
</evidence>
<dbReference type="GO" id="GO:0006635">
    <property type="term" value="P:fatty acid beta-oxidation"/>
    <property type="evidence" value="ECO:0007669"/>
    <property type="project" value="UniProtKB-UniPathway"/>
</dbReference>
<evidence type="ECO:0000256" key="13">
    <source>
        <dbReference type="ARBA" id="ARBA00023235"/>
    </source>
</evidence>
<evidence type="ECO:0000256" key="2">
    <source>
        <dbReference type="ARBA" id="ARBA00000765"/>
    </source>
</evidence>
<dbReference type="PANTHER" id="PTHR23309">
    <property type="entry name" value="3-HYDROXYACYL-COA DEHYROGENASE"/>
    <property type="match status" value="1"/>
</dbReference>
<dbReference type="Pfam" id="PF00725">
    <property type="entry name" value="3HCDH"/>
    <property type="match status" value="1"/>
</dbReference>
<dbReference type="InterPro" id="IPR036291">
    <property type="entry name" value="NAD(P)-bd_dom_sf"/>
</dbReference>
<dbReference type="FunFam" id="1.10.1040.50:FF:000004">
    <property type="entry name" value="Peroxisomal fatty acid beta-oxidation multifunctional protein"/>
    <property type="match status" value="1"/>
</dbReference>
<sequence length="741" mass="78769">MAPSTYYSIDSQSGVALLYLSNPPVNALHPSLLSSFAENMALLQADASVKAIIITGDGPSAFSAGFDIPQFVKTQSGSGAKLPDVNAMLTALVENGPKPTVAAIKGSALGGGCEVAMATNARVATAKSVLGLPELQLGIIPGFGGTQRLPRLVGIQKAMEMMLTSKPLKAVEAKNRGLVDVVVANDDDLLPAAKQLALAMANGTTPRTCALSKTDKIGPPMAARAMVQLGRMQVAKNTPPGMKHPSMCLDAILVGATEGPEAGIKKEAEVFAEVVQHDVSKSLVHVFLSQRLTSKIRGVTDSGLRPRPMKCVAIIGGGLMGSGIATACVLNGIDVVLKEVNQKFLEGGMQRVAANLMSSVKKGRMTKEKYEQCMSRLKGTITYEGFDRADMVIEAALEDIGLKQKIFAELEQVCRKDCILSTNTSTIDINVVGAKTNAINRIIGNHFFSPAHIMKLLEIIKTDSTDKQVILDTIAFGKAIKKVPVVVGNCTGFAVNRVFFPYTMAACLLVDLGVDPYRIDKVIKAFGMPMGPLRLADLVGIEVGVHVGGQFVQNFSDRTYASELMHRMRDGDRLGEKNKKGFYNYDAKRRATPAGRDVEAILAASGAALDAKAANTAAQLRQIKQKVRSFSDKDIVDFIMLPVVNESSRVVAEGIVDKASDLDIASVLSMGFPPYRGGPIKMADLRGAASVRDRLASFAAMFTPVGLGGFFEPCDYLQSCARAGVTLADGRSALGTQMARL</sequence>
<keyword evidence="9" id="KW-0560">Oxidoreductase</keyword>
<dbReference type="GO" id="GO:0070403">
    <property type="term" value="F:NAD+ binding"/>
    <property type="evidence" value="ECO:0007669"/>
    <property type="project" value="InterPro"/>
</dbReference>
<dbReference type="OrthoDB" id="2018133at2759"/>
<gene>
    <name evidence="21" type="ORF">PPROV_000617600</name>
</gene>
<dbReference type="Pfam" id="PF00378">
    <property type="entry name" value="ECH_1"/>
    <property type="match status" value="1"/>
</dbReference>
<dbReference type="Gene3D" id="3.40.50.720">
    <property type="entry name" value="NAD(P)-binding Rossmann-like Domain"/>
    <property type="match status" value="1"/>
</dbReference>
<evidence type="ECO:0000256" key="12">
    <source>
        <dbReference type="ARBA" id="ARBA00023140"/>
    </source>
</evidence>
<evidence type="ECO:0000313" key="21">
    <source>
        <dbReference type="EMBL" id="GHP07434.1"/>
    </source>
</evidence>
<keyword evidence="10" id="KW-0520">NAD</keyword>
<evidence type="ECO:0000256" key="17">
    <source>
        <dbReference type="ARBA" id="ARBA00023709"/>
    </source>
</evidence>
<evidence type="ECO:0000259" key="19">
    <source>
        <dbReference type="Pfam" id="PF00725"/>
    </source>
</evidence>
<evidence type="ECO:0000256" key="4">
    <source>
        <dbReference type="ARBA" id="ARBA00005005"/>
    </source>
</evidence>
<protein>
    <recommendedName>
        <fullName evidence="23">3-hydroxyacyl-CoA dehydrogenase</fullName>
    </recommendedName>
</protein>
<comment type="catalytic activity">
    <reaction evidence="16">
        <text>(3S)-3-hydroxybutanoyl-CoA = (3R)-3-hydroxybutanoyl-CoA</text>
        <dbReference type="Rhea" id="RHEA:21760"/>
        <dbReference type="ChEBI" id="CHEBI:57315"/>
        <dbReference type="ChEBI" id="CHEBI:57316"/>
        <dbReference type="EC" id="5.1.2.3"/>
    </reaction>
</comment>
<dbReference type="Gene3D" id="1.10.1040.50">
    <property type="match status" value="1"/>
</dbReference>
<dbReference type="SUPFAM" id="SSF51735">
    <property type="entry name" value="NAD(P)-binding Rossmann-fold domains"/>
    <property type="match status" value="1"/>
</dbReference>
<evidence type="ECO:0000256" key="5">
    <source>
        <dbReference type="ARBA" id="ARBA00007005"/>
    </source>
</evidence>
<evidence type="ECO:0008006" key="23">
    <source>
        <dbReference type="Google" id="ProtNLM"/>
    </source>
</evidence>
<dbReference type="InterPro" id="IPR006176">
    <property type="entry name" value="3-OHacyl-CoA_DH_NAD-bd"/>
</dbReference>
<comment type="catalytic activity">
    <reaction evidence="18">
        <text>a 4-saturated-(3S)-3-hydroxyacyl-CoA = a (3E)-enoyl-CoA + H2O</text>
        <dbReference type="Rhea" id="RHEA:20724"/>
        <dbReference type="ChEBI" id="CHEBI:15377"/>
        <dbReference type="ChEBI" id="CHEBI:58521"/>
        <dbReference type="ChEBI" id="CHEBI:137480"/>
        <dbReference type="EC" id="4.2.1.17"/>
    </reaction>
</comment>
<evidence type="ECO:0000259" key="20">
    <source>
        <dbReference type="Pfam" id="PF02737"/>
    </source>
</evidence>
<evidence type="ECO:0000256" key="6">
    <source>
        <dbReference type="ARBA" id="ARBA00008750"/>
    </source>
</evidence>
<dbReference type="GO" id="GO:0005777">
    <property type="term" value="C:peroxisome"/>
    <property type="evidence" value="ECO:0007669"/>
    <property type="project" value="UniProtKB-SubCell"/>
</dbReference>
<dbReference type="Gene3D" id="3.90.226.10">
    <property type="entry name" value="2-enoyl-CoA Hydratase, Chain A, domain 1"/>
    <property type="match status" value="1"/>
</dbReference>
<dbReference type="FunFam" id="3.40.50.720:FF:000009">
    <property type="entry name" value="Fatty oxidation complex, alpha subunit"/>
    <property type="match status" value="1"/>
</dbReference>
<name>A0A830HJX6_9CHLO</name>
<accession>A0A830HJX6</accession>